<dbReference type="Gene3D" id="3.30.70.270">
    <property type="match status" value="1"/>
</dbReference>
<dbReference type="RefSeq" id="WP_258330739.1">
    <property type="nucleotide sequence ID" value="NZ_JAPTGG010000003.1"/>
</dbReference>
<gene>
    <name evidence="5" type="ORF">O0V09_05210</name>
</gene>
<dbReference type="GO" id="GO:0071111">
    <property type="term" value="F:cyclic-guanylate-specific phosphodiesterase activity"/>
    <property type="evidence" value="ECO:0007669"/>
    <property type="project" value="InterPro"/>
</dbReference>
<dbReference type="Gene3D" id="3.20.20.450">
    <property type="entry name" value="EAL domain"/>
    <property type="match status" value="1"/>
</dbReference>
<accession>A0A9J6RJE3</accession>
<dbReference type="InterPro" id="IPR050706">
    <property type="entry name" value="Cyclic-di-GMP_PDE-like"/>
</dbReference>
<dbReference type="InterPro" id="IPR029787">
    <property type="entry name" value="Nucleotide_cyclase"/>
</dbReference>
<dbReference type="PANTHER" id="PTHR33121">
    <property type="entry name" value="CYCLIC DI-GMP PHOSPHODIESTERASE PDEF"/>
    <property type="match status" value="1"/>
</dbReference>
<dbReference type="InterPro" id="IPR035919">
    <property type="entry name" value="EAL_sf"/>
</dbReference>
<feature type="domain" description="EAL" evidence="2">
    <location>
        <begin position="3"/>
        <end position="253"/>
    </location>
</feature>
<evidence type="ECO:0000259" key="4">
    <source>
        <dbReference type="PROSITE" id="PS51371"/>
    </source>
</evidence>
<protein>
    <submittedName>
        <fullName evidence="5">GGDEF domain-containing protein</fullName>
    </submittedName>
</protein>
<dbReference type="InterPro" id="IPR046342">
    <property type="entry name" value="CBS_dom_sf"/>
</dbReference>
<dbReference type="SUPFAM" id="SSF141868">
    <property type="entry name" value="EAL domain-like"/>
    <property type="match status" value="1"/>
</dbReference>
<dbReference type="InterPro" id="IPR043128">
    <property type="entry name" value="Rev_trsase/Diguanyl_cyclase"/>
</dbReference>
<keyword evidence="1" id="KW-0129">CBS domain</keyword>
<keyword evidence="6" id="KW-1185">Reference proteome</keyword>
<evidence type="ECO:0000259" key="3">
    <source>
        <dbReference type="PROSITE" id="PS50887"/>
    </source>
</evidence>
<proteinExistence type="predicted"/>
<organism evidence="5 6">
    <name type="scientific">Dasania phycosphaerae</name>
    <dbReference type="NCBI Taxonomy" id="2950436"/>
    <lineage>
        <taxon>Bacteria</taxon>
        <taxon>Pseudomonadati</taxon>
        <taxon>Pseudomonadota</taxon>
        <taxon>Gammaproteobacteria</taxon>
        <taxon>Cellvibrionales</taxon>
        <taxon>Spongiibacteraceae</taxon>
        <taxon>Dasania</taxon>
    </lineage>
</organism>
<dbReference type="CDD" id="cd01948">
    <property type="entry name" value="EAL"/>
    <property type="match status" value="1"/>
</dbReference>
<dbReference type="PROSITE" id="PS50887">
    <property type="entry name" value="GGDEF"/>
    <property type="match status" value="1"/>
</dbReference>
<dbReference type="InterPro" id="IPR001633">
    <property type="entry name" value="EAL_dom"/>
</dbReference>
<evidence type="ECO:0000259" key="2">
    <source>
        <dbReference type="PROSITE" id="PS50883"/>
    </source>
</evidence>
<sequence length="590" mass="66905">MSPIAYTDELLNIIKHNLLTAVFQPIVNLRLAELHGYEALTRGPANSPLHNPLQLFDTASKSGNLSKLEFACRDAACKRFSQYEAEGKLFINVSPVSLAEAGYEHGMTDWILSQYSIPAKNIVIELSEQYPLDDYDLLKRSFDHFRDKGFQVAIDDLGAGYAGLKAWSELRPDYVKIDRHFIENINEDPVKREFVRSIQEIANELDCKVIAEGIETAEELAVVHALKIQFGQGYYLGRPKAIPANFHSIQDKLHAIDNPHHNINCLSQTVADMSLSYPAIHKNWSLNRVIDLFHSNKSLRCLPVTEGDTPLGLVERQAVLELMTGRYSRELYGHKSVLGFMNQQAVIVDLNTSLEEVSRKLTTCQSDNLQQDFIITHNQNYYGIGKTSTLLQKITEQQIRYARYANPLSQLPGNVPIYEHVDKLLQQHSAFTIAYFDLNNFKAFNDYYGYNMGDQVLRLLSDILKKMVTSADDFIGHIGGDDFIAVFQQSDWLTCCQQIKQDFEQQVRRFYNAKELSNNGLWHVDRQGQKQFFGLLTLAIGLAQPDVEQCKSHHEVATLAGEAKTQAKLSDSGIFISRRRKPQAELCPNL</sequence>
<reference evidence="5 6" key="1">
    <citation type="submission" date="2022-12" db="EMBL/GenBank/DDBJ databases">
        <title>Dasania phycosphaerae sp. nov., isolated from particulate material of the south coast of Korea.</title>
        <authorList>
            <person name="Jiang Y."/>
        </authorList>
    </citation>
    <scope>NUCLEOTIDE SEQUENCE [LARGE SCALE GENOMIC DNA]</scope>
    <source>
        <strain evidence="5 6">GY-19</strain>
    </source>
</reference>
<dbReference type="EMBL" id="JAPTGG010000003">
    <property type="protein sequence ID" value="MCZ0864587.1"/>
    <property type="molecule type" value="Genomic_DNA"/>
</dbReference>
<dbReference type="Gene3D" id="3.10.580.10">
    <property type="entry name" value="CBS-domain"/>
    <property type="match status" value="1"/>
</dbReference>
<dbReference type="PANTHER" id="PTHR33121:SF76">
    <property type="entry name" value="SIGNALING PROTEIN"/>
    <property type="match status" value="1"/>
</dbReference>
<evidence type="ECO:0000313" key="6">
    <source>
        <dbReference type="Proteomes" id="UP001069090"/>
    </source>
</evidence>
<dbReference type="SMART" id="SM00052">
    <property type="entry name" value="EAL"/>
    <property type="match status" value="1"/>
</dbReference>
<dbReference type="Pfam" id="PF00990">
    <property type="entry name" value="GGDEF"/>
    <property type="match status" value="1"/>
</dbReference>
<dbReference type="SUPFAM" id="SSF55073">
    <property type="entry name" value="Nucleotide cyclase"/>
    <property type="match status" value="1"/>
</dbReference>
<dbReference type="CDD" id="cd01949">
    <property type="entry name" value="GGDEF"/>
    <property type="match status" value="1"/>
</dbReference>
<dbReference type="InterPro" id="IPR000644">
    <property type="entry name" value="CBS_dom"/>
</dbReference>
<dbReference type="SMART" id="SM00267">
    <property type="entry name" value="GGDEF"/>
    <property type="match status" value="1"/>
</dbReference>
<dbReference type="SUPFAM" id="SSF54631">
    <property type="entry name" value="CBS-domain pair"/>
    <property type="match status" value="1"/>
</dbReference>
<dbReference type="PROSITE" id="PS50883">
    <property type="entry name" value="EAL"/>
    <property type="match status" value="1"/>
</dbReference>
<feature type="domain" description="GGDEF" evidence="3">
    <location>
        <begin position="429"/>
        <end position="580"/>
    </location>
</feature>
<name>A0A9J6RJE3_9GAMM</name>
<evidence type="ECO:0000256" key="1">
    <source>
        <dbReference type="PROSITE-ProRule" id="PRU00703"/>
    </source>
</evidence>
<feature type="domain" description="CBS" evidence="4">
    <location>
        <begin position="273"/>
        <end position="331"/>
    </location>
</feature>
<evidence type="ECO:0000313" key="5">
    <source>
        <dbReference type="EMBL" id="MCZ0864587.1"/>
    </source>
</evidence>
<dbReference type="InterPro" id="IPR000160">
    <property type="entry name" value="GGDEF_dom"/>
</dbReference>
<dbReference type="Pfam" id="PF00571">
    <property type="entry name" value="CBS"/>
    <property type="match status" value="1"/>
</dbReference>
<dbReference type="Pfam" id="PF00563">
    <property type="entry name" value="EAL"/>
    <property type="match status" value="1"/>
</dbReference>
<comment type="caution">
    <text evidence="5">The sequence shown here is derived from an EMBL/GenBank/DDBJ whole genome shotgun (WGS) entry which is preliminary data.</text>
</comment>
<dbReference type="NCBIfam" id="TIGR00254">
    <property type="entry name" value="GGDEF"/>
    <property type="match status" value="1"/>
</dbReference>
<dbReference type="Proteomes" id="UP001069090">
    <property type="component" value="Unassembled WGS sequence"/>
</dbReference>
<dbReference type="PROSITE" id="PS51371">
    <property type="entry name" value="CBS"/>
    <property type="match status" value="1"/>
</dbReference>
<dbReference type="AlphaFoldDB" id="A0A9J6RJE3"/>